<keyword evidence="3" id="KW-1185">Reference proteome</keyword>
<evidence type="ECO:0000256" key="1">
    <source>
        <dbReference type="SAM" id="MobiDB-lite"/>
    </source>
</evidence>
<name>A0A4Y2IMZ7_ARAVE</name>
<comment type="caution">
    <text evidence="2">The sequence shown here is derived from an EMBL/GenBank/DDBJ whole genome shotgun (WGS) entry which is preliminary data.</text>
</comment>
<gene>
    <name evidence="2" type="ORF">AVEN_226342_1</name>
</gene>
<organism evidence="2 3">
    <name type="scientific">Araneus ventricosus</name>
    <name type="common">Orbweaver spider</name>
    <name type="synonym">Epeira ventricosa</name>
    <dbReference type="NCBI Taxonomy" id="182803"/>
    <lineage>
        <taxon>Eukaryota</taxon>
        <taxon>Metazoa</taxon>
        <taxon>Ecdysozoa</taxon>
        <taxon>Arthropoda</taxon>
        <taxon>Chelicerata</taxon>
        <taxon>Arachnida</taxon>
        <taxon>Araneae</taxon>
        <taxon>Araneomorphae</taxon>
        <taxon>Entelegynae</taxon>
        <taxon>Araneoidea</taxon>
        <taxon>Araneidae</taxon>
        <taxon>Araneus</taxon>
    </lineage>
</organism>
<dbReference type="EMBL" id="BGPR01002792">
    <property type="protein sequence ID" value="GBM78980.1"/>
    <property type="molecule type" value="Genomic_DNA"/>
</dbReference>
<protein>
    <submittedName>
        <fullName evidence="2">Uncharacterized protein</fullName>
    </submittedName>
</protein>
<evidence type="ECO:0000313" key="2">
    <source>
        <dbReference type="EMBL" id="GBM78980.1"/>
    </source>
</evidence>
<evidence type="ECO:0000313" key="3">
    <source>
        <dbReference type="Proteomes" id="UP000499080"/>
    </source>
</evidence>
<accession>A0A4Y2IMZ7</accession>
<dbReference type="Proteomes" id="UP000499080">
    <property type="component" value="Unassembled WGS sequence"/>
</dbReference>
<reference evidence="2 3" key="1">
    <citation type="journal article" date="2019" name="Sci. Rep.">
        <title>Orb-weaving spider Araneus ventricosus genome elucidates the spidroin gene catalogue.</title>
        <authorList>
            <person name="Kono N."/>
            <person name="Nakamura H."/>
            <person name="Ohtoshi R."/>
            <person name="Moran D.A.P."/>
            <person name="Shinohara A."/>
            <person name="Yoshida Y."/>
            <person name="Fujiwara M."/>
            <person name="Mori M."/>
            <person name="Tomita M."/>
            <person name="Arakawa K."/>
        </authorList>
    </citation>
    <scope>NUCLEOTIDE SEQUENCE [LARGE SCALE GENOMIC DNA]</scope>
</reference>
<proteinExistence type="predicted"/>
<sequence length="201" mass="23103">MIPPFGDLPCYSMGNEEPTPTQPTRMGVRSKMLLPNKTNSTHKAQCSNSQQQKFRLSLRIVNDNSSPAFPKSYYPKRNSFPNRLDFPLSDLVSLPAINKSGLNVLTPILRNIRQYYLKLAVFAHHNKNRTCTTGFRPFYQKKKKATCNGKYHTLPDRSSGRTSFPGWGVGSVRHGHRKRMAKRLRSQKGEYARSFLKWKQQ</sequence>
<dbReference type="AlphaFoldDB" id="A0A4Y2IMZ7"/>
<feature type="region of interest" description="Disordered" evidence="1">
    <location>
        <begin position="1"/>
        <end position="28"/>
    </location>
</feature>